<keyword evidence="4 11" id="KW-0732">Signal</keyword>
<keyword evidence="5" id="KW-1133">Transmembrane helix</keyword>
<keyword evidence="6" id="KW-0472">Membrane</keyword>
<evidence type="ECO:0000256" key="4">
    <source>
        <dbReference type="ARBA" id="ARBA00022729"/>
    </source>
</evidence>
<feature type="domain" description="Wall-associated receptor kinase C-terminal" evidence="13">
    <location>
        <begin position="430"/>
        <end position="507"/>
    </location>
</feature>
<evidence type="ECO:0000256" key="2">
    <source>
        <dbReference type="ARBA" id="ARBA00012513"/>
    </source>
</evidence>
<evidence type="ECO:0000259" key="13">
    <source>
        <dbReference type="Pfam" id="PF14380"/>
    </source>
</evidence>
<evidence type="ECO:0000256" key="10">
    <source>
        <dbReference type="SAM" id="MobiDB-lite"/>
    </source>
</evidence>
<feature type="domain" description="Wall-associated receptor kinase galacturonan-binding" evidence="12">
    <location>
        <begin position="291"/>
        <end position="355"/>
    </location>
</feature>
<evidence type="ECO:0000256" key="5">
    <source>
        <dbReference type="ARBA" id="ARBA00022989"/>
    </source>
</evidence>
<evidence type="ECO:0000313" key="14">
    <source>
        <dbReference type="EMBL" id="OMO60791.1"/>
    </source>
</evidence>
<keyword evidence="7" id="KW-0325">Glycoprotein</keyword>
<feature type="domain" description="Wall-associated receptor kinase galacturonan-binding" evidence="12">
    <location>
        <begin position="28"/>
        <end position="90"/>
    </location>
</feature>
<accession>A0A1R3GRU9</accession>
<evidence type="ECO:0000256" key="11">
    <source>
        <dbReference type="SAM" id="SignalP"/>
    </source>
</evidence>
<gene>
    <name evidence="14" type="ORF">CCACVL1_23870</name>
</gene>
<evidence type="ECO:0000256" key="3">
    <source>
        <dbReference type="ARBA" id="ARBA00022692"/>
    </source>
</evidence>
<dbReference type="AlphaFoldDB" id="A0A1R3GRU9"/>
<dbReference type="GO" id="GO:0004674">
    <property type="term" value="F:protein serine/threonine kinase activity"/>
    <property type="evidence" value="ECO:0007669"/>
    <property type="project" value="UniProtKB-KW"/>
</dbReference>
<sequence>MKSLSPLFCLLIFLFLLVTEARNNPQKCSSSCGDIPIISYPFRLKEDPASCGHPDFKLSCQNNTTILNFHGGLYYVKRISYEEHIIRVVDVNFANGSCGLPNRALSMDQVMDDSRYPGHVNYSWLHTLNYVRCSSNFSNLGNSRVPCLSGNSSNDNVYVNLTQWGRLRSFEIPTTCQVISTLPATFENLDVLQQQNPSYETILKMQESGFDMIWSVECADCTSNDHQCVWKFNSTTMFECKEIYDEAAEIPWIYAYFIGMFVGATSQNENTTICSVFSPNLSQARKNPKICSSSCGDIANISYPFRLKEDPSNCGDPDYELSCHNNNTTTILNFHGGLYKVKKISYDKHTIRVVDVNLANGSCNLPYKALVMADVPYDTRYRGGQVDYHSYYHLYFVRCSNNISNLANLIAVPCLSGNSSHVYVNISWPYESTLTSSDFPNSCKIISFVPAKYENLYQNLNFSYETILKMQESGFDMTWSVECRDCAAKGLGCTSESEDTHLICQSKEEYDDGLRETYRLLATIFLLESRKKNDAMENSANVDLPLTPEPEEMLTPVSMERSS</sequence>
<comment type="subcellular location">
    <subcellularLocation>
        <location evidence="1">Membrane</location>
        <topology evidence="1">Single-pass membrane protein</topology>
    </subcellularLocation>
</comment>
<dbReference type="OrthoDB" id="1146903at2759"/>
<dbReference type="GO" id="GO:0016020">
    <property type="term" value="C:membrane"/>
    <property type="evidence" value="ECO:0007669"/>
    <property type="project" value="UniProtKB-SubCell"/>
</dbReference>
<dbReference type="Proteomes" id="UP000188268">
    <property type="component" value="Unassembled WGS sequence"/>
</dbReference>
<evidence type="ECO:0000256" key="8">
    <source>
        <dbReference type="ARBA" id="ARBA00047899"/>
    </source>
</evidence>
<comment type="catalytic activity">
    <reaction evidence="9">
        <text>L-seryl-[protein] + ATP = O-phospho-L-seryl-[protein] + ADP + H(+)</text>
        <dbReference type="Rhea" id="RHEA:17989"/>
        <dbReference type="Rhea" id="RHEA-COMP:9863"/>
        <dbReference type="Rhea" id="RHEA-COMP:11604"/>
        <dbReference type="ChEBI" id="CHEBI:15378"/>
        <dbReference type="ChEBI" id="CHEBI:29999"/>
        <dbReference type="ChEBI" id="CHEBI:30616"/>
        <dbReference type="ChEBI" id="CHEBI:83421"/>
        <dbReference type="ChEBI" id="CHEBI:456216"/>
        <dbReference type="EC" id="2.7.11.1"/>
    </reaction>
</comment>
<reference evidence="14 15" key="1">
    <citation type="submission" date="2013-09" db="EMBL/GenBank/DDBJ databases">
        <title>Corchorus capsularis genome sequencing.</title>
        <authorList>
            <person name="Alam M."/>
            <person name="Haque M.S."/>
            <person name="Islam M.S."/>
            <person name="Emdad E.M."/>
            <person name="Islam M.M."/>
            <person name="Ahmed B."/>
            <person name="Halim A."/>
            <person name="Hossen Q.M.M."/>
            <person name="Hossain M.Z."/>
            <person name="Ahmed R."/>
            <person name="Khan M.M."/>
            <person name="Islam R."/>
            <person name="Rashid M.M."/>
            <person name="Khan S.A."/>
            <person name="Rahman M.S."/>
            <person name="Alam M."/>
        </authorList>
    </citation>
    <scope>NUCLEOTIDE SEQUENCE [LARGE SCALE GENOMIC DNA]</scope>
    <source>
        <strain evidence="15">cv. CVL-1</strain>
        <tissue evidence="14">Whole seedling</tissue>
    </source>
</reference>
<dbReference type="PANTHER" id="PTHR33138">
    <property type="entry name" value="OS01G0690200 PROTEIN"/>
    <property type="match status" value="1"/>
</dbReference>
<dbReference type="PANTHER" id="PTHR33138:SF59">
    <property type="entry name" value="LEAF RUST 10 DISEASE-RESISTANCE LOCUS RECEPTOR-LIKE PROTEIN KINASE-LIKE 1.2"/>
    <property type="match status" value="1"/>
</dbReference>
<organism evidence="14 15">
    <name type="scientific">Corchorus capsularis</name>
    <name type="common">Jute</name>
    <dbReference type="NCBI Taxonomy" id="210143"/>
    <lineage>
        <taxon>Eukaryota</taxon>
        <taxon>Viridiplantae</taxon>
        <taxon>Streptophyta</taxon>
        <taxon>Embryophyta</taxon>
        <taxon>Tracheophyta</taxon>
        <taxon>Spermatophyta</taxon>
        <taxon>Magnoliopsida</taxon>
        <taxon>eudicotyledons</taxon>
        <taxon>Gunneridae</taxon>
        <taxon>Pentapetalae</taxon>
        <taxon>rosids</taxon>
        <taxon>malvids</taxon>
        <taxon>Malvales</taxon>
        <taxon>Malvaceae</taxon>
        <taxon>Grewioideae</taxon>
        <taxon>Apeibeae</taxon>
        <taxon>Corchorus</taxon>
    </lineage>
</organism>
<feature type="domain" description="Wall-associated receptor kinase C-terminal" evidence="13">
    <location>
        <begin position="155"/>
        <end position="240"/>
    </location>
</feature>
<dbReference type="Pfam" id="PF14380">
    <property type="entry name" value="WAK_assoc"/>
    <property type="match status" value="2"/>
</dbReference>
<dbReference type="Pfam" id="PF13947">
    <property type="entry name" value="GUB_WAK_bind"/>
    <property type="match status" value="2"/>
</dbReference>
<dbReference type="Gramene" id="OMO60791">
    <property type="protein sequence ID" value="OMO60791"/>
    <property type="gene ID" value="CCACVL1_23870"/>
</dbReference>
<proteinExistence type="predicted"/>
<keyword evidence="15" id="KW-1185">Reference proteome</keyword>
<dbReference type="EMBL" id="AWWV01013641">
    <property type="protein sequence ID" value="OMO60791.1"/>
    <property type="molecule type" value="Genomic_DNA"/>
</dbReference>
<evidence type="ECO:0000256" key="1">
    <source>
        <dbReference type="ARBA" id="ARBA00004167"/>
    </source>
</evidence>
<evidence type="ECO:0000256" key="9">
    <source>
        <dbReference type="ARBA" id="ARBA00048679"/>
    </source>
</evidence>
<dbReference type="STRING" id="210143.A0A1R3GRU9"/>
<keyword evidence="3" id="KW-0812">Transmembrane</keyword>
<feature type="chain" id="PRO_5012322611" description="non-specific serine/threonine protein kinase" evidence="11">
    <location>
        <begin position="22"/>
        <end position="563"/>
    </location>
</feature>
<dbReference type="InterPro" id="IPR025287">
    <property type="entry name" value="WAK_GUB"/>
</dbReference>
<protein>
    <recommendedName>
        <fullName evidence="2">non-specific serine/threonine protein kinase</fullName>
        <ecNumber evidence="2">2.7.11.1</ecNumber>
    </recommendedName>
</protein>
<feature type="region of interest" description="Disordered" evidence="10">
    <location>
        <begin position="539"/>
        <end position="563"/>
    </location>
</feature>
<dbReference type="GO" id="GO:0030247">
    <property type="term" value="F:polysaccharide binding"/>
    <property type="evidence" value="ECO:0007669"/>
    <property type="project" value="InterPro"/>
</dbReference>
<evidence type="ECO:0000259" key="12">
    <source>
        <dbReference type="Pfam" id="PF13947"/>
    </source>
</evidence>
<evidence type="ECO:0000313" key="15">
    <source>
        <dbReference type="Proteomes" id="UP000188268"/>
    </source>
</evidence>
<dbReference type="EC" id="2.7.11.1" evidence="2"/>
<evidence type="ECO:0000256" key="7">
    <source>
        <dbReference type="ARBA" id="ARBA00023180"/>
    </source>
</evidence>
<name>A0A1R3GRU9_COCAP</name>
<feature type="signal peptide" evidence="11">
    <location>
        <begin position="1"/>
        <end position="21"/>
    </location>
</feature>
<evidence type="ECO:0000256" key="6">
    <source>
        <dbReference type="ARBA" id="ARBA00023136"/>
    </source>
</evidence>
<comment type="catalytic activity">
    <reaction evidence="8">
        <text>L-threonyl-[protein] + ATP = O-phospho-L-threonyl-[protein] + ADP + H(+)</text>
        <dbReference type="Rhea" id="RHEA:46608"/>
        <dbReference type="Rhea" id="RHEA-COMP:11060"/>
        <dbReference type="Rhea" id="RHEA-COMP:11605"/>
        <dbReference type="ChEBI" id="CHEBI:15378"/>
        <dbReference type="ChEBI" id="CHEBI:30013"/>
        <dbReference type="ChEBI" id="CHEBI:30616"/>
        <dbReference type="ChEBI" id="CHEBI:61977"/>
        <dbReference type="ChEBI" id="CHEBI:456216"/>
        <dbReference type="EC" id="2.7.11.1"/>
    </reaction>
</comment>
<dbReference type="InterPro" id="IPR032872">
    <property type="entry name" value="WAK_assoc_C"/>
</dbReference>
<comment type="caution">
    <text evidence="14">The sequence shown here is derived from an EMBL/GenBank/DDBJ whole genome shotgun (WGS) entry which is preliminary data.</text>
</comment>